<evidence type="ECO:0000313" key="4">
    <source>
        <dbReference type="Proteomes" id="UP000306113"/>
    </source>
</evidence>
<dbReference type="PANTHER" id="PTHR42879:SF2">
    <property type="entry name" value="3-OXOACYL-[ACYL-CARRIER-PROTEIN] REDUCTASE FABG"/>
    <property type="match status" value="1"/>
</dbReference>
<accession>A0A4S3M591</accession>
<dbReference type="Pfam" id="PF13561">
    <property type="entry name" value="adh_short_C2"/>
    <property type="match status" value="1"/>
</dbReference>
<keyword evidence="4" id="KW-1185">Reference proteome</keyword>
<proteinExistence type="inferred from homology"/>
<dbReference type="EMBL" id="SSMD01000010">
    <property type="protein sequence ID" value="THD71782.1"/>
    <property type="molecule type" value="Genomic_DNA"/>
</dbReference>
<dbReference type="RefSeq" id="WP_136340428.1">
    <property type="nucleotide sequence ID" value="NZ_SSMD01000010.1"/>
</dbReference>
<dbReference type="GO" id="GO:0032787">
    <property type="term" value="P:monocarboxylic acid metabolic process"/>
    <property type="evidence" value="ECO:0007669"/>
    <property type="project" value="UniProtKB-ARBA"/>
</dbReference>
<dbReference type="FunFam" id="3.40.50.720:FF:000173">
    <property type="entry name" value="3-oxoacyl-[acyl-carrier protein] reductase"/>
    <property type="match status" value="1"/>
</dbReference>
<dbReference type="Proteomes" id="UP000306113">
    <property type="component" value="Unassembled WGS sequence"/>
</dbReference>
<dbReference type="OrthoDB" id="9793325at2"/>
<keyword evidence="2" id="KW-0560">Oxidoreductase</keyword>
<comment type="caution">
    <text evidence="3">The sequence shown here is derived from an EMBL/GenBank/DDBJ whole genome shotgun (WGS) entry which is preliminary data.</text>
</comment>
<evidence type="ECO:0000256" key="1">
    <source>
        <dbReference type="ARBA" id="ARBA00006484"/>
    </source>
</evidence>
<dbReference type="PANTHER" id="PTHR42879">
    <property type="entry name" value="3-OXOACYL-(ACYL-CARRIER-PROTEIN) REDUCTASE"/>
    <property type="match status" value="1"/>
</dbReference>
<dbReference type="AlphaFoldDB" id="A0A4S3M591"/>
<organism evidence="3 4">
    <name type="scientific">Thalassobius vesicularis</name>
    <dbReference type="NCBI Taxonomy" id="1294297"/>
    <lineage>
        <taxon>Bacteria</taxon>
        <taxon>Pseudomonadati</taxon>
        <taxon>Pseudomonadota</taxon>
        <taxon>Alphaproteobacteria</taxon>
        <taxon>Rhodobacterales</taxon>
        <taxon>Roseobacteraceae</taxon>
        <taxon>Thalassovita</taxon>
    </lineage>
</organism>
<name>A0A4S3M591_9RHOB</name>
<dbReference type="InterPro" id="IPR020904">
    <property type="entry name" value="Sc_DH/Rdtase_CS"/>
</dbReference>
<evidence type="ECO:0000313" key="3">
    <source>
        <dbReference type="EMBL" id="THD71782.1"/>
    </source>
</evidence>
<comment type="similarity">
    <text evidence="1">Belongs to the short-chain dehydrogenases/reductases (SDR) family.</text>
</comment>
<protein>
    <submittedName>
        <fullName evidence="3">SDR family oxidoreductase</fullName>
    </submittedName>
</protein>
<dbReference type="InterPro" id="IPR002347">
    <property type="entry name" value="SDR_fam"/>
</dbReference>
<dbReference type="PRINTS" id="PR00080">
    <property type="entry name" value="SDRFAMILY"/>
</dbReference>
<sequence>MTDLSGQVAMISGAGGPMGRAVAAALVDAGVTGLALTDISANRLAEAVDWAEARGVRVASLRADVTRADEADAFCNLAQMSLGGVDILLNLVGGIRSKRLYTPFLEMTEAQFRATMDLNLIGTFHLTQRVAPGMIARKKGRIINVVSIVFGGEAGQADYAAAKAGVASLTKSLAEEFAPYVTVNAVAPGLTRTSITENMPEDHAKRLTSKAFIQRMAEPEEIADAVAFLASDRARFITGDIISVSGGIIPSL</sequence>
<evidence type="ECO:0000256" key="2">
    <source>
        <dbReference type="ARBA" id="ARBA00023002"/>
    </source>
</evidence>
<reference evidence="3 4" key="1">
    <citation type="submission" date="2019-04" db="EMBL/GenBank/DDBJ databases">
        <title>Draft genome sequence of Youngimonas vesicularis.</title>
        <authorList>
            <person name="Hameed A."/>
        </authorList>
    </citation>
    <scope>NUCLEOTIDE SEQUENCE [LARGE SCALE GENOMIC DNA]</scope>
    <source>
        <strain evidence="3 4">CC-AMW-E</strain>
    </source>
</reference>
<dbReference type="PROSITE" id="PS00061">
    <property type="entry name" value="ADH_SHORT"/>
    <property type="match status" value="1"/>
</dbReference>
<dbReference type="SUPFAM" id="SSF51735">
    <property type="entry name" value="NAD(P)-binding Rossmann-fold domains"/>
    <property type="match status" value="1"/>
</dbReference>
<dbReference type="InterPro" id="IPR050259">
    <property type="entry name" value="SDR"/>
</dbReference>
<dbReference type="InterPro" id="IPR036291">
    <property type="entry name" value="NAD(P)-bd_dom_sf"/>
</dbReference>
<dbReference type="PRINTS" id="PR00081">
    <property type="entry name" value="GDHRDH"/>
</dbReference>
<dbReference type="Gene3D" id="3.40.50.720">
    <property type="entry name" value="NAD(P)-binding Rossmann-like Domain"/>
    <property type="match status" value="1"/>
</dbReference>
<gene>
    <name evidence="3" type="ORF">E7681_16835</name>
</gene>
<dbReference type="GO" id="GO:0016491">
    <property type="term" value="F:oxidoreductase activity"/>
    <property type="evidence" value="ECO:0007669"/>
    <property type="project" value="UniProtKB-KW"/>
</dbReference>